<dbReference type="GO" id="GO:0008168">
    <property type="term" value="F:methyltransferase activity"/>
    <property type="evidence" value="ECO:0007669"/>
    <property type="project" value="UniProtKB-KW"/>
</dbReference>
<dbReference type="PANTHER" id="PTHR47099:SF1">
    <property type="entry name" value="METHYLCOBAMIDE:COM METHYLTRANSFERASE MTBA"/>
    <property type="match status" value="1"/>
</dbReference>
<keyword evidence="2" id="KW-0808">Transferase</keyword>
<sequence length="340" mass="37509">MDALTPKERLLRSLAKKKVDRHPVICPGGMMNAALVEIMQKSGHTLPEAHHVDSLMRELAYDVEENTGFENFGIPFCMTVEAEALGSPIDFGTLSCEPKIKVEAFQSVKDVQFKPKGTMAKSSRVAAVVQSLHYLSQKYPDIPAIGSLTGPLSTSASIVDPMTFLKQLRREKEAAHKVIDYVTQHLIEYARLMVDNGATVISIADPTATGEILGPKMFKEYAVFYLNMLTDAIHEMGVPVIIHICGEMAMVKPQIAELHGDAISVDAFVNLKQMKEEYNTLTTMGNLSTYLLEFSNPDTIYKQAKVLLRNNIDIISPACGLSTSTKLKNIQAFTTAIKEE</sequence>
<name>A0A6I2V0U5_9FIRM</name>
<dbReference type="NCBIfam" id="NF004889">
    <property type="entry name" value="PRK06252.1"/>
    <property type="match status" value="1"/>
</dbReference>
<dbReference type="InterPro" id="IPR000257">
    <property type="entry name" value="Uroporphyrinogen_deCOase"/>
</dbReference>
<dbReference type="AlphaFoldDB" id="A0A6I2V0U5"/>
<dbReference type="InterPro" id="IPR052024">
    <property type="entry name" value="Methanogen_methyltrans"/>
</dbReference>
<dbReference type="Pfam" id="PF01208">
    <property type="entry name" value="URO-D"/>
    <property type="match status" value="1"/>
</dbReference>
<comment type="caution">
    <text evidence="2">The sequence shown here is derived from an EMBL/GenBank/DDBJ whole genome shotgun (WGS) entry which is preliminary data.</text>
</comment>
<dbReference type="Gene3D" id="3.20.20.210">
    <property type="match status" value="1"/>
</dbReference>
<evidence type="ECO:0000313" key="2">
    <source>
        <dbReference type="EMBL" id="MSV25166.1"/>
    </source>
</evidence>
<reference evidence="2 3" key="1">
    <citation type="submission" date="2019-08" db="EMBL/GenBank/DDBJ databases">
        <title>In-depth cultivation of the pig gut microbiome towards novel bacterial diversity and tailored functional studies.</title>
        <authorList>
            <person name="Wylensek D."/>
            <person name="Hitch T.C.A."/>
            <person name="Clavel T."/>
        </authorList>
    </citation>
    <scope>NUCLEOTIDE SEQUENCE [LARGE SCALE GENOMIC DNA]</scope>
    <source>
        <strain evidence="3">WCA-380-WT-3B3</strain>
    </source>
</reference>
<keyword evidence="3" id="KW-1185">Reference proteome</keyword>
<dbReference type="PANTHER" id="PTHR47099">
    <property type="entry name" value="METHYLCOBAMIDE:COM METHYLTRANSFERASE MTBA"/>
    <property type="match status" value="1"/>
</dbReference>
<organism evidence="2 3">
    <name type="scientific">Selenomonas montiformis</name>
    <dbReference type="NCBI Taxonomy" id="2652285"/>
    <lineage>
        <taxon>Bacteria</taxon>
        <taxon>Bacillati</taxon>
        <taxon>Bacillota</taxon>
        <taxon>Negativicutes</taxon>
        <taxon>Selenomonadales</taxon>
        <taxon>Selenomonadaceae</taxon>
        <taxon>Selenomonas</taxon>
    </lineage>
</organism>
<evidence type="ECO:0000259" key="1">
    <source>
        <dbReference type="Pfam" id="PF01208"/>
    </source>
</evidence>
<evidence type="ECO:0000313" key="3">
    <source>
        <dbReference type="Proteomes" id="UP000430222"/>
    </source>
</evidence>
<accession>A0A6I2V0U5</accession>
<dbReference type="SUPFAM" id="SSF51726">
    <property type="entry name" value="UROD/MetE-like"/>
    <property type="match status" value="1"/>
</dbReference>
<dbReference type="EMBL" id="VUNL01000008">
    <property type="protein sequence ID" value="MSV25166.1"/>
    <property type="molecule type" value="Genomic_DNA"/>
</dbReference>
<gene>
    <name evidence="2" type="ORF">FYJ78_08230</name>
</gene>
<dbReference type="RefSeq" id="WP_154620945.1">
    <property type="nucleotide sequence ID" value="NZ_VUNL01000008.1"/>
</dbReference>
<dbReference type="GO" id="GO:0004853">
    <property type="term" value="F:uroporphyrinogen decarboxylase activity"/>
    <property type="evidence" value="ECO:0007669"/>
    <property type="project" value="InterPro"/>
</dbReference>
<dbReference type="GO" id="GO:0032259">
    <property type="term" value="P:methylation"/>
    <property type="evidence" value="ECO:0007669"/>
    <property type="project" value="UniProtKB-KW"/>
</dbReference>
<protein>
    <submittedName>
        <fullName evidence="2">Methylcobamide--CoM methyltransferase</fullName>
    </submittedName>
</protein>
<proteinExistence type="predicted"/>
<dbReference type="Proteomes" id="UP000430222">
    <property type="component" value="Unassembled WGS sequence"/>
</dbReference>
<dbReference type="GO" id="GO:0006779">
    <property type="term" value="P:porphyrin-containing compound biosynthetic process"/>
    <property type="evidence" value="ECO:0007669"/>
    <property type="project" value="InterPro"/>
</dbReference>
<keyword evidence="2" id="KW-0489">Methyltransferase</keyword>
<dbReference type="InterPro" id="IPR038071">
    <property type="entry name" value="UROD/MetE-like_sf"/>
</dbReference>
<feature type="domain" description="Uroporphyrinogen decarboxylase (URO-D)" evidence="1">
    <location>
        <begin position="5"/>
        <end position="339"/>
    </location>
</feature>